<dbReference type="InterPro" id="IPR000073">
    <property type="entry name" value="AB_hydrolase_1"/>
</dbReference>
<name>A0A166A4P6_9AGAM</name>
<keyword evidence="4" id="KW-1185">Reference proteome</keyword>
<dbReference type="Pfam" id="PF00561">
    <property type="entry name" value="Abhydrolase_1"/>
    <property type="match status" value="1"/>
</dbReference>
<dbReference type="Gene3D" id="3.40.50.1820">
    <property type="entry name" value="alpha/beta hydrolase"/>
    <property type="match status" value="1"/>
</dbReference>
<reference evidence="3 4" key="1">
    <citation type="journal article" date="2016" name="Mol. Biol. Evol.">
        <title>Comparative Genomics of Early-Diverging Mushroom-Forming Fungi Provides Insights into the Origins of Lignocellulose Decay Capabilities.</title>
        <authorList>
            <person name="Nagy L.G."/>
            <person name="Riley R."/>
            <person name="Tritt A."/>
            <person name="Adam C."/>
            <person name="Daum C."/>
            <person name="Floudas D."/>
            <person name="Sun H."/>
            <person name="Yadav J.S."/>
            <person name="Pangilinan J."/>
            <person name="Larsson K.H."/>
            <person name="Matsuura K."/>
            <person name="Barry K."/>
            <person name="Labutti K."/>
            <person name="Kuo R."/>
            <person name="Ohm R.A."/>
            <person name="Bhattacharya S.S."/>
            <person name="Shirouzu T."/>
            <person name="Yoshinaga Y."/>
            <person name="Martin F.M."/>
            <person name="Grigoriev I.V."/>
            <person name="Hibbett D.S."/>
        </authorList>
    </citation>
    <scope>NUCLEOTIDE SEQUENCE [LARGE SCALE GENOMIC DNA]</scope>
    <source>
        <strain evidence="3 4">CBS 109695</strain>
    </source>
</reference>
<evidence type="ECO:0000256" key="1">
    <source>
        <dbReference type="SAM" id="MobiDB-lite"/>
    </source>
</evidence>
<dbReference type="EMBL" id="KV417666">
    <property type="protein sequence ID" value="KZP11247.1"/>
    <property type="molecule type" value="Genomic_DNA"/>
</dbReference>
<accession>A0A166A4P6</accession>
<dbReference type="OrthoDB" id="413670at2759"/>
<feature type="domain" description="AB hydrolase-1" evidence="2">
    <location>
        <begin position="125"/>
        <end position="244"/>
    </location>
</feature>
<dbReference type="SUPFAM" id="SSF53474">
    <property type="entry name" value="alpha/beta-Hydrolases"/>
    <property type="match status" value="1"/>
</dbReference>
<protein>
    <recommendedName>
        <fullName evidence="2">AB hydrolase-1 domain-containing protein</fullName>
    </recommendedName>
</protein>
<sequence length="536" mass="57874">MCRAGPQARSSLRLGVQNSSTAVKTKPKIQWVDCAKHVPALFTEQNITLPSTLPSTLHCGLLVVPMDYSKKLSSSNNITLGFAMYRPKNPQGLLNFNPGGGNSEVASTAWGIALNLTSVDIFDGLKTFDILAVDIRGAWQSNPLNCSDPGNYWLPSYIPSNEQEYNVYVTLMKTYAQSCIDNSTPKGIVAHLSAAYTAQDWNSIRDALGYEKLDYIGVSYGTVEGARYAHDFPEHTGKFVLDALYPRGLSNLEAVTYQTKAVNRLLLRADAYCLNTTTCPFHSEGKGSILKAFSEVLAQAAAGNTSNATISPSDIRARVVLGYLSGNVDFAGLNSALYAALNDGNWTGPTGLDWTTYEPSYVADVLPVMSTFCADQHIDNNTWAGFDALRKSAAKVDTAHIEYGQLFTIIALCAGWPYPGDSSTPLPINEALLLVTSDFDYDAPTESTTFEFKQALASTLVVRHGDDHVTFFQGPGAGPAYGVEIEFLKTGVFPKATKEEFMTIYPPGTTRGPIPDPYSVPTGPDAGDTGGQQPAR</sequence>
<evidence type="ECO:0000313" key="4">
    <source>
        <dbReference type="Proteomes" id="UP000076532"/>
    </source>
</evidence>
<proteinExistence type="predicted"/>
<organism evidence="3 4">
    <name type="scientific">Athelia psychrophila</name>
    <dbReference type="NCBI Taxonomy" id="1759441"/>
    <lineage>
        <taxon>Eukaryota</taxon>
        <taxon>Fungi</taxon>
        <taxon>Dikarya</taxon>
        <taxon>Basidiomycota</taxon>
        <taxon>Agaricomycotina</taxon>
        <taxon>Agaricomycetes</taxon>
        <taxon>Agaricomycetidae</taxon>
        <taxon>Atheliales</taxon>
        <taxon>Atheliaceae</taxon>
        <taxon>Athelia</taxon>
    </lineage>
</organism>
<dbReference type="Proteomes" id="UP000076532">
    <property type="component" value="Unassembled WGS sequence"/>
</dbReference>
<evidence type="ECO:0000313" key="3">
    <source>
        <dbReference type="EMBL" id="KZP11247.1"/>
    </source>
</evidence>
<evidence type="ECO:0000259" key="2">
    <source>
        <dbReference type="Pfam" id="PF00561"/>
    </source>
</evidence>
<dbReference type="AlphaFoldDB" id="A0A166A4P6"/>
<gene>
    <name evidence="3" type="ORF">FIBSPDRAFT_800480</name>
</gene>
<dbReference type="InterPro" id="IPR029058">
    <property type="entry name" value="AB_hydrolase_fold"/>
</dbReference>
<feature type="region of interest" description="Disordered" evidence="1">
    <location>
        <begin position="505"/>
        <end position="536"/>
    </location>
</feature>